<reference evidence="1" key="1">
    <citation type="submission" date="2021-02" db="EMBL/GenBank/DDBJ databases">
        <authorList>
            <consortium name="DOE Joint Genome Institute"/>
            <person name="Ahrendt S."/>
            <person name="Looney B.P."/>
            <person name="Miyauchi S."/>
            <person name="Morin E."/>
            <person name="Drula E."/>
            <person name="Courty P.E."/>
            <person name="Chicoki N."/>
            <person name="Fauchery L."/>
            <person name="Kohler A."/>
            <person name="Kuo A."/>
            <person name="Labutti K."/>
            <person name="Pangilinan J."/>
            <person name="Lipzen A."/>
            <person name="Riley R."/>
            <person name="Andreopoulos W."/>
            <person name="He G."/>
            <person name="Johnson J."/>
            <person name="Barry K.W."/>
            <person name="Grigoriev I.V."/>
            <person name="Nagy L."/>
            <person name="Hibbett D."/>
            <person name="Henrissat B."/>
            <person name="Matheny P.B."/>
            <person name="Labbe J."/>
            <person name="Martin F."/>
        </authorList>
    </citation>
    <scope>NUCLEOTIDE SEQUENCE</scope>
    <source>
        <strain evidence="1">FP105234-sp</strain>
    </source>
</reference>
<organism evidence="1 2">
    <name type="scientific">Auriscalpium vulgare</name>
    <dbReference type="NCBI Taxonomy" id="40419"/>
    <lineage>
        <taxon>Eukaryota</taxon>
        <taxon>Fungi</taxon>
        <taxon>Dikarya</taxon>
        <taxon>Basidiomycota</taxon>
        <taxon>Agaricomycotina</taxon>
        <taxon>Agaricomycetes</taxon>
        <taxon>Russulales</taxon>
        <taxon>Auriscalpiaceae</taxon>
        <taxon>Auriscalpium</taxon>
    </lineage>
</organism>
<sequence>MSSLPDPRSERRMLQKPLTPAACAYIVFTLDPVATLEDLKDPIAVEQARAMGTSKYVGMVIEGVDLASPYRPYHTCTCSLLSQGLPTPSPSEGIDEAMCVPIAPATHPSGRMGINPSPPLPWDNLYHHSMLNLDLRIRTKAGDYYNCPLLSISDELRLFHCTNKDVVRRMALEKLYMADHPTPPASSCGPCSDTPLNRQSTAPCSLKDAKAASPLDTDSNRSSASVPRTDSVDELDATNSTLSSVTLETLAQSPGPDIIDRFVAAFEPTDDDVGFQLREEEPDETAVQDAANANASYEVRKVFGDVATKMAENFFGHDDPENRFTPVVDFSTDLSTVEEFCDARQFFDEMEVLDKIREESEKRRRDRAEYMKQRRSQDRLEYIEQMLAQATTAQPSADDWCCPAIAEHLCMSQRPSAVTSTIDATPCGLDSHRLSRQSLIEKADVSEFTTARPRIPTSTSMPALRSPQMALLSLGSTKDAPSQHAPMEAEEGQETRVKTSSEPTAPVRRRSLLSRLLSIVTLGCSSPKRAGHDSD</sequence>
<accession>A0ACB8RGW6</accession>
<evidence type="ECO:0000313" key="2">
    <source>
        <dbReference type="Proteomes" id="UP000814033"/>
    </source>
</evidence>
<keyword evidence="2" id="KW-1185">Reference proteome</keyword>
<proteinExistence type="predicted"/>
<dbReference type="EMBL" id="MU276022">
    <property type="protein sequence ID" value="KAI0043353.1"/>
    <property type="molecule type" value="Genomic_DNA"/>
</dbReference>
<comment type="caution">
    <text evidence="1">The sequence shown here is derived from an EMBL/GenBank/DDBJ whole genome shotgun (WGS) entry which is preliminary data.</text>
</comment>
<name>A0ACB8RGW6_9AGAM</name>
<protein>
    <submittedName>
        <fullName evidence="1">Uncharacterized protein</fullName>
    </submittedName>
</protein>
<dbReference type="Proteomes" id="UP000814033">
    <property type="component" value="Unassembled WGS sequence"/>
</dbReference>
<evidence type="ECO:0000313" key="1">
    <source>
        <dbReference type="EMBL" id="KAI0043353.1"/>
    </source>
</evidence>
<reference evidence="1" key="2">
    <citation type="journal article" date="2022" name="New Phytol.">
        <title>Evolutionary transition to the ectomycorrhizal habit in the genomes of a hyperdiverse lineage of mushroom-forming fungi.</title>
        <authorList>
            <person name="Looney B."/>
            <person name="Miyauchi S."/>
            <person name="Morin E."/>
            <person name="Drula E."/>
            <person name="Courty P.E."/>
            <person name="Kohler A."/>
            <person name="Kuo A."/>
            <person name="LaButti K."/>
            <person name="Pangilinan J."/>
            <person name="Lipzen A."/>
            <person name="Riley R."/>
            <person name="Andreopoulos W."/>
            <person name="He G."/>
            <person name="Johnson J."/>
            <person name="Nolan M."/>
            <person name="Tritt A."/>
            <person name="Barry K.W."/>
            <person name="Grigoriev I.V."/>
            <person name="Nagy L.G."/>
            <person name="Hibbett D."/>
            <person name="Henrissat B."/>
            <person name="Matheny P.B."/>
            <person name="Labbe J."/>
            <person name="Martin F.M."/>
        </authorList>
    </citation>
    <scope>NUCLEOTIDE SEQUENCE</scope>
    <source>
        <strain evidence="1">FP105234-sp</strain>
    </source>
</reference>
<gene>
    <name evidence="1" type="ORF">FA95DRAFT_1563422</name>
</gene>